<dbReference type="AlphaFoldDB" id="A0A8H6FQ11"/>
<dbReference type="InterPro" id="IPR020846">
    <property type="entry name" value="MFS_dom"/>
</dbReference>
<dbReference type="EMBL" id="JACCJC010000047">
    <property type="protein sequence ID" value="KAF6232570.1"/>
    <property type="molecule type" value="Genomic_DNA"/>
</dbReference>
<feature type="transmembrane region" description="Helical" evidence="9">
    <location>
        <begin position="316"/>
        <end position="342"/>
    </location>
</feature>
<feature type="transmembrane region" description="Helical" evidence="9">
    <location>
        <begin position="38"/>
        <end position="63"/>
    </location>
</feature>
<evidence type="ECO:0000313" key="12">
    <source>
        <dbReference type="Proteomes" id="UP000578531"/>
    </source>
</evidence>
<dbReference type="PANTHER" id="PTHR48020">
    <property type="entry name" value="PROTON MYO-INOSITOL COTRANSPORTER"/>
    <property type="match status" value="1"/>
</dbReference>
<dbReference type="PROSITE" id="PS50850">
    <property type="entry name" value="MFS"/>
    <property type="match status" value="1"/>
</dbReference>
<comment type="subcellular location">
    <subcellularLocation>
        <location evidence="1">Membrane</location>
        <topology evidence="1">Multi-pass membrane protein</topology>
    </subcellularLocation>
</comment>
<evidence type="ECO:0000256" key="2">
    <source>
        <dbReference type="ARBA" id="ARBA00010992"/>
    </source>
</evidence>
<dbReference type="InterPro" id="IPR003663">
    <property type="entry name" value="Sugar/inositol_transpt"/>
</dbReference>
<evidence type="ECO:0000256" key="6">
    <source>
        <dbReference type="ARBA" id="ARBA00023136"/>
    </source>
</evidence>
<dbReference type="PROSITE" id="PS00217">
    <property type="entry name" value="SUGAR_TRANSPORT_2"/>
    <property type="match status" value="1"/>
</dbReference>
<accession>A0A8H6FQ11</accession>
<feature type="transmembrane region" description="Helical" evidence="9">
    <location>
        <begin position="354"/>
        <end position="376"/>
    </location>
</feature>
<dbReference type="InterPro" id="IPR005828">
    <property type="entry name" value="MFS_sugar_transport-like"/>
</dbReference>
<proteinExistence type="inferred from homology"/>
<comment type="similarity">
    <text evidence="2 8">Belongs to the major facilitator superfamily. Sugar transporter (TC 2.A.1.1) family.</text>
</comment>
<protein>
    <recommendedName>
        <fullName evidence="10">Major facilitator superfamily (MFS) profile domain-containing protein</fullName>
    </recommendedName>
</protein>
<keyword evidence="12" id="KW-1185">Reference proteome</keyword>
<evidence type="ECO:0000256" key="4">
    <source>
        <dbReference type="ARBA" id="ARBA00022692"/>
    </source>
</evidence>
<dbReference type="PRINTS" id="PR00171">
    <property type="entry name" value="SUGRTRNSPORT"/>
</dbReference>
<feature type="transmembrane region" description="Helical" evidence="9">
    <location>
        <begin position="464"/>
        <end position="482"/>
    </location>
</feature>
<feature type="transmembrane region" description="Helical" evidence="9">
    <location>
        <begin position="110"/>
        <end position="130"/>
    </location>
</feature>
<comment type="caution">
    <text evidence="11">The sequence shown here is derived from an EMBL/GenBank/DDBJ whole genome shotgun (WGS) entry which is preliminary data.</text>
</comment>
<gene>
    <name evidence="11" type="ORF">HO173_009238</name>
</gene>
<keyword evidence="4 9" id="KW-0812">Transmembrane</keyword>
<dbReference type="Gene3D" id="1.20.1250.20">
    <property type="entry name" value="MFS general substrate transporter like domains"/>
    <property type="match status" value="1"/>
</dbReference>
<dbReference type="GO" id="GO:1904679">
    <property type="term" value="P:myo-inositol import across plasma membrane"/>
    <property type="evidence" value="ECO:0007669"/>
    <property type="project" value="TreeGrafter"/>
</dbReference>
<organism evidence="11 12">
    <name type="scientific">Letharia columbiana</name>
    <dbReference type="NCBI Taxonomy" id="112416"/>
    <lineage>
        <taxon>Eukaryota</taxon>
        <taxon>Fungi</taxon>
        <taxon>Dikarya</taxon>
        <taxon>Ascomycota</taxon>
        <taxon>Pezizomycotina</taxon>
        <taxon>Lecanoromycetes</taxon>
        <taxon>OSLEUM clade</taxon>
        <taxon>Lecanoromycetidae</taxon>
        <taxon>Lecanorales</taxon>
        <taxon>Lecanorineae</taxon>
        <taxon>Parmeliaceae</taxon>
        <taxon>Letharia</taxon>
    </lineage>
</organism>
<dbReference type="GO" id="GO:0016020">
    <property type="term" value="C:membrane"/>
    <property type="evidence" value="ECO:0007669"/>
    <property type="project" value="UniProtKB-SubCell"/>
</dbReference>
<evidence type="ECO:0000256" key="8">
    <source>
        <dbReference type="RuleBase" id="RU003346"/>
    </source>
</evidence>
<dbReference type="PANTHER" id="PTHR48020:SF22">
    <property type="entry name" value="MAJOR FACILITATOR SUPERFAMILY (MFS) PROFILE DOMAIN-CONTAINING PROTEIN-RELATED"/>
    <property type="match status" value="1"/>
</dbReference>
<keyword evidence="5 9" id="KW-1133">Transmembrane helix</keyword>
<dbReference type="RefSeq" id="XP_037161996.1">
    <property type="nucleotide sequence ID" value="XM_037311129.1"/>
</dbReference>
<dbReference type="GO" id="GO:0005366">
    <property type="term" value="F:myo-inositol:proton symporter activity"/>
    <property type="evidence" value="ECO:0007669"/>
    <property type="project" value="TreeGrafter"/>
</dbReference>
<evidence type="ECO:0000256" key="3">
    <source>
        <dbReference type="ARBA" id="ARBA00022448"/>
    </source>
</evidence>
<feature type="transmembrane region" description="Helical" evidence="9">
    <location>
        <begin position="396"/>
        <end position="418"/>
    </location>
</feature>
<feature type="transmembrane region" description="Helical" evidence="9">
    <location>
        <begin position="198"/>
        <end position="219"/>
    </location>
</feature>
<dbReference type="InterPro" id="IPR036259">
    <property type="entry name" value="MFS_trans_sf"/>
</dbReference>
<evidence type="ECO:0000256" key="1">
    <source>
        <dbReference type="ARBA" id="ARBA00004141"/>
    </source>
</evidence>
<dbReference type="Proteomes" id="UP000578531">
    <property type="component" value="Unassembled WGS sequence"/>
</dbReference>
<dbReference type="FunFam" id="1.20.1250.20:FF:000073">
    <property type="entry name" value="MFS myo-inositol transporter, putative"/>
    <property type="match status" value="1"/>
</dbReference>
<feature type="domain" description="Major facilitator superfamily (MFS) profile" evidence="10">
    <location>
        <begin position="42"/>
        <end position="486"/>
    </location>
</feature>
<dbReference type="SUPFAM" id="SSF103473">
    <property type="entry name" value="MFS general substrate transporter"/>
    <property type="match status" value="1"/>
</dbReference>
<keyword evidence="6 9" id="KW-0472">Membrane</keyword>
<reference evidence="11 12" key="1">
    <citation type="journal article" date="2020" name="Genomics">
        <title>Complete, high-quality genomes from long-read metagenomic sequencing of two wolf lichen thalli reveals enigmatic genome architecture.</title>
        <authorList>
            <person name="McKenzie S.K."/>
            <person name="Walston R.F."/>
            <person name="Allen J.L."/>
        </authorList>
    </citation>
    <scope>NUCLEOTIDE SEQUENCE [LARGE SCALE GENOMIC DNA]</scope>
    <source>
        <strain evidence="11">WasteWater2</strain>
    </source>
</reference>
<dbReference type="GeneID" id="59290890"/>
<dbReference type="NCBIfam" id="TIGR00879">
    <property type="entry name" value="SP"/>
    <property type="match status" value="1"/>
</dbReference>
<dbReference type="PROSITE" id="PS00216">
    <property type="entry name" value="SUGAR_TRANSPORT_1"/>
    <property type="match status" value="1"/>
</dbReference>
<feature type="transmembrane region" description="Helical" evidence="9">
    <location>
        <begin position="83"/>
        <end position="103"/>
    </location>
</feature>
<name>A0A8H6FQ11_9LECA</name>
<dbReference type="InterPro" id="IPR050814">
    <property type="entry name" value="Myo-inositol_Transporter"/>
</dbReference>
<evidence type="ECO:0000256" key="9">
    <source>
        <dbReference type="SAM" id="Phobius"/>
    </source>
</evidence>
<feature type="transmembrane region" description="Helical" evidence="9">
    <location>
        <begin position="136"/>
        <end position="158"/>
    </location>
</feature>
<dbReference type="OrthoDB" id="6339427at2759"/>
<feature type="transmembrane region" description="Helical" evidence="9">
    <location>
        <begin position="286"/>
        <end position="304"/>
    </location>
</feature>
<evidence type="ECO:0000313" key="11">
    <source>
        <dbReference type="EMBL" id="KAF6232570.1"/>
    </source>
</evidence>
<feature type="transmembrane region" description="Helical" evidence="9">
    <location>
        <begin position="170"/>
        <end position="192"/>
    </location>
</feature>
<evidence type="ECO:0000259" key="10">
    <source>
        <dbReference type="PROSITE" id="PS50850"/>
    </source>
</evidence>
<dbReference type="InterPro" id="IPR005829">
    <property type="entry name" value="Sugar_transporter_CS"/>
</dbReference>
<dbReference type="Pfam" id="PF00083">
    <property type="entry name" value="Sugar_tr"/>
    <property type="match status" value="1"/>
</dbReference>
<sequence>MASCDKVDNIMVFPDTAHVEVSDQDGNDSIENVNTGPFVWLVAGAASIAGSLFGYDTGIISAVLVYLGTDLNHHTASANEKELITSLCSGGAFIGAIIAGLTADKYGRKVAIYAGCCLFTIGAILQAASYTIAQMAVGRLIVGFGVGSAAMVVPLYIAEIAPTKVRGRMIGLNNMSITGGQVVSYGIGAAFAHVTHGWRYMVGLGAVPAIILACILPFCPESPRQLIYHGNIEEATRVIQRIYKQASPEQVHAKVALIAAATEESKALNENETRWSKVKKLHTNPANFRALVCACGLMVISQMSGFNTLMYYSSTLFALVGFSNPVAVGLVVAGVNFIMTWVNMMTVDPVGRRRVLICTVWGMSAGLLAVAVAFHFIPVNTHTLVLEATTVSAPAIVVLIFIIWFVFFYGVSVGNTAWMSTDFFPMEVRAMGTMFLTCSCWGSNIIVSSTFLTMMKSMTPSGAFGFYAAICGIGWVLIYFFYPEVSGLTLEEIGEVFQHGFGVSYARQLRKDRKDIIAERSKSSEIVRTYRCKPVQFPLLDNNRKNVKPPYHLHSWNRKLQAPIPSVATLTLNPQPRKDAASVFYGNPIVALLKDRRDSSLKAMRNLGLVCRS</sequence>
<comment type="catalytic activity">
    <reaction evidence="7">
        <text>myo-inositol(out) + H(+)(out) = myo-inositol(in) + H(+)(in)</text>
        <dbReference type="Rhea" id="RHEA:60364"/>
        <dbReference type="ChEBI" id="CHEBI:15378"/>
        <dbReference type="ChEBI" id="CHEBI:17268"/>
    </reaction>
</comment>
<evidence type="ECO:0000256" key="7">
    <source>
        <dbReference type="ARBA" id="ARBA00049119"/>
    </source>
</evidence>
<feature type="transmembrane region" description="Helical" evidence="9">
    <location>
        <begin position="430"/>
        <end position="452"/>
    </location>
</feature>
<keyword evidence="3 8" id="KW-0813">Transport</keyword>
<evidence type="ECO:0000256" key="5">
    <source>
        <dbReference type="ARBA" id="ARBA00022989"/>
    </source>
</evidence>